<accession>A0ABU5CF54</accession>
<organism evidence="9 10">
    <name type="scientific">Tigheibacillus jepli</name>
    <dbReference type="NCBI Taxonomy" id="3035914"/>
    <lineage>
        <taxon>Bacteria</taxon>
        <taxon>Bacillati</taxon>
        <taxon>Bacillota</taxon>
        <taxon>Bacilli</taxon>
        <taxon>Bacillales</taxon>
        <taxon>Bacillaceae</taxon>
        <taxon>Tigheibacillus</taxon>
    </lineage>
</organism>
<reference evidence="9 10" key="1">
    <citation type="submission" date="2023-10" db="EMBL/GenBank/DDBJ databases">
        <title>179-bfca-hs.</title>
        <authorList>
            <person name="Miliotis G."/>
            <person name="Sengupta P."/>
            <person name="Hameed A."/>
            <person name="Chuvochina M."/>
            <person name="Mcdonagh F."/>
            <person name="Simpson A.C."/>
            <person name="Singh N.K."/>
            <person name="Rekha P.D."/>
            <person name="Raman K."/>
            <person name="Hugenholtz P."/>
            <person name="Venkateswaran K."/>
        </authorList>
    </citation>
    <scope>NUCLEOTIDE SEQUENCE [LARGE SCALE GENOMIC DNA]</scope>
    <source>
        <strain evidence="9 10">179-BFC-A-HS</strain>
    </source>
</reference>
<dbReference type="InterPro" id="IPR004488">
    <property type="entry name" value="Mg/Co-transport_prot_CorA"/>
</dbReference>
<keyword evidence="8" id="KW-0460">Magnesium</keyword>
<dbReference type="PANTHER" id="PTHR46494">
    <property type="entry name" value="CORA FAMILY METAL ION TRANSPORTER (EUROFUNG)"/>
    <property type="match status" value="1"/>
</dbReference>
<evidence type="ECO:0000313" key="9">
    <source>
        <dbReference type="EMBL" id="MDY0404958.1"/>
    </source>
</evidence>
<evidence type="ECO:0000256" key="8">
    <source>
        <dbReference type="RuleBase" id="RU362010"/>
    </source>
</evidence>
<keyword evidence="4 8" id="KW-1003">Cell membrane</keyword>
<dbReference type="Gene3D" id="1.20.58.340">
    <property type="entry name" value="Magnesium transport protein CorA, transmembrane region"/>
    <property type="match status" value="2"/>
</dbReference>
<keyword evidence="10" id="KW-1185">Reference proteome</keyword>
<evidence type="ECO:0000256" key="4">
    <source>
        <dbReference type="ARBA" id="ARBA00022475"/>
    </source>
</evidence>
<dbReference type="SUPFAM" id="SSF143865">
    <property type="entry name" value="CorA soluble domain-like"/>
    <property type="match status" value="1"/>
</dbReference>
<dbReference type="InterPro" id="IPR045861">
    <property type="entry name" value="CorA_cytoplasmic_dom"/>
</dbReference>
<proteinExistence type="inferred from homology"/>
<comment type="function">
    <text evidence="8">Mediates influx of magnesium ions.</text>
</comment>
<gene>
    <name evidence="8 9" type="primary">corA</name>
    <name evidence="9" type="ORF">P5G51_005685</name>
</gene>
<feature type="transmembrane region" description="Helical" evidence="8">
    <location>
        <begin position="194"/>
        <end position="214"/>
    </location>
</feature>
<keyword evidence="5 8" id="KW-0812">Transmembrane</keyword>
<dbReference type="EMBL" id="JAROCA020000001">
    <property type="protein sequence ID" value="MDY0404958.1"/>
    <property type="molecule type" value="Genomic_DNA"/>
</dbReference>
<keyword evidence="7 8" id="KW-0472">Membrane</keyword>
<dbReference type="NCBIfam" id="TIGR00383">
    <property type="entry name" value="corA"/>
    <property type="match status" value="1"/>
</dbReference>
<evidence type="ECO:0000256" key="1">
    <source>
        <dbReference type="ARBA" id="ARBA00004651"/>
    </source>
</evidence>
<keyword evidence="6 8" id="KW-1133">Transmembrane helix</keyword>
<name>A0ABU5CF54_9BACI</name>
<protein>
    <recommendedName>
        <fullName evidence="8">Magnesium transport protein CorA</fullName>
    </recommendedName>
</protein>
<dbReference type="InterPro" id="IPR002523">
    <property type="entry name" value="MgTranspt_CorA/ZnTranspt_ZntB"/>
</dbReference>
<dbReference type="InterPro" id="IPR045863">
    <property type="entry name" value="CorA_TM1_TM2"/>
</dbReference>
<evidence type="ECO:0000256" key="3">
    <source>
        <dbReference type="ARBA" id="ARBA00022448"/>
    </source>
</evidence>
<comment type="similarity">
    <text evidence="2 8">Belongs to the CorA metal ion transporter (MIT) (TC 1.A.35) family.</text>
</comment>
<feature type="transmembrane region" description="Helical" evidence="8">
    <location>
        <begin position="159"/>
        <end position="182"/>
    </location>
</feature>
<evidence type="ECO:0000256" key="5">
    <source>
        <dbReference type="ARBA" id="ARBA00022692"/>
    </source>
</evidence>
<keyword evidence="8" id="KW-0406">Ion transport</keyword>
<dbReference type="Pfam" id="PF01544">
    <property type="entry name" value="CorA"/>
    <property type="match status" value="1"/>
</dbReference>
<sequence>MAERYIVTFHKRDLNEINEVWNQIFAEKNLADWDKYRIFYEIMDNVVDNFFPIMYQLEDQINEVEENTEENSMDVLLDRLFSLRHQLLELRHSVIPIRDLFYRIINSHHLQGIQERREYFADIYDHLLKLSQMIDSSRELTSDIRESFISRNSYHQNRVIQMLTLVTFIFAPLTFIAGIYGMNFENMPELKWQYGYPIILGFMLLITVIMIAWFKKKGWW</sequence>
<evidence type="ECO:0000256" key="2">
    <source>
        <dbReference type="ARBA" id="ARBA00009765"/>
    </source>
</evidence>
<evidence type="ECO:0000256" key="7">
    <source>
        <dbReference type="ARBA" id="ARBA00023136"/>
    </source>
</evidence>
<dbReference type="Proteomes" id="UP001228376">
    <property type="component" value="Unassembled WGS sequence"/>
</dbReference>
<dbReference type="SUPFAM" id="SSF144083">
    <property type="entry name" value="Magnesium transport protein CorA, transmembrane region"/>
    <property type="match status" value="1"/>
</dbReference>
<dbReference type="PANTHER" id="PTHR46494:SF1">
    <property type="entry name" value="CORA FAMILY METAL ION TRANSPORTER (EUROFUNG)"/>
    <property type="match status" value="1"/>
</dbReference>
<comment type="caution">
    <text evidence="9">The sequence shown here is derived from an EMBL/GenBank/DDBJ whole genome shotgun (WGS) entry which is preliminary data.</text>
</comment>
<evidence type="ECO:0000256" key="6">
    <source>
        <dbReference type="ARBA" id="ARBA00022989"/>
    </source>
</evidence>
<comment type="subcellular location">
    <subcellularLocation>
        <location evidence="1">Cell membrane</location>
        <topology evidence="1">Multi-pass membrane protein</topology>
    </subcellularLocation>
    <subcellularLocation>
        <location evidence="8">Membrane</location>
        <topology evidence="8">Multi-pass membrane protein</topology>
    </subcellularLocation>
</comment>
<keyword evidence="3 8" id="KW-0813">Transport</keyword>
<evidence type="ECO:0000313" key="10">
    <source>
        <dbReference type="Proteomes" id="UP001228376"/>
    </source>
</evidence>